<feature type="domain" description="HD/PDEase" evidence="1">
    <location>
        <begin position="23"/>
        <end position="130"/>
    </location>
</feature>
<dbReference type="SUPFAM" id="SSF109604">
    <property type="entry name" value="HD-domain/PDEase-like"/>
    <property type="match status" value="1"/>
</dbReference>
<reference evidence="2 3" key="1">
    <citation type="journal article" date="2015" name="Nature">
        <title>rRNA introns, odd ribosomes, and small enigmatic genomes across a large radiation of phyla.</title>
        <authorList>
            <person name="Brown C.T."/>
            <person name="Hug L.A."/>
            <person name="Thomas B.C."/>
            <person name="Sharon I."/>
            <person name="Castelle C.J."/>
            <person name="Singh A."/>
            <person name="Wilkins M.J."/>
            <person name="Williams K.H."/>
            <person name="Banfield J.F."/>
        </authorList>
    </citation>
    <scope>NUCLEOTIDE SEQUENCE [LARGE SCALE GENOMIC DNA]</scope>
</reference>
<dbReference type="EMBL" id="LBYA01000021">
    <property type="protein sequence ID" value="KKR42541.1"/>
    <property type="molecule type" value="Genomic_DNA"/>
</dbReference>
<dbReference type="InterPro" id="IPR052194">
    <property type="entry name" value="MESH1"/>
</dbReference>
<dbReference type="AlphaFoldDB" id="A0A0G0QYM1"/>
<protein>
    <submittedName>
        <fullName evidence="2">Metal dependent phosphohydrolase</fullName>
    </submittedName>
</protein>
<accession>A0A0G0QYM1</accession>
<dbReference type="SMART" id="SM00471">
    <property type="entry name" value="HDc"/>
    <property type="match status" value="1"/>
</dbReference>
<proteinExistence type="predicted"/>
<gene>
    <name evidence="2" type="ORF">UT76_C0021G0040</name>
</gene>
<comment type="caution">
    <text evidence="2">The sequence shown here is derived from an EMBL/GenBank/DDBJ whole genome shotgun (WGS) entry which is preliminary data.</text>
</comment>
<sequence>MKRLLQAIYFATLKHAGQTRKDKKTAYISHPLAVGVILSRITDDENTIIAGILHDIVEDSRAKEQEVMRLFGPEVTRIVMECSEKDKSKSWKDRKQEVLEEVNHLSNEAALVKSADSLHNLYELVEKIKEFGLSYFDNFNASVEDKMEYERKKLEKFKRCHKDNSLLRGGIARFTLFHGKALETGSSLLLSERVLALRSFALSD</sequence>
<evidence type="ECO:0000313" key="3">
    <source>
        <dbReference type="Proteomes" id="UP000034215"/>
    </source>
</evidence>
<dbReference type="PANTHER" id="PTHR46246:SF1">
    <property type="entry name" value="GUANOSINE-3',5'-BIS(DIPHOSPHATE) 3'-PYROPHOSPHOHYDROLASE MESH1"/>
    <property type="match status" value="1"/>
</dbReference>
<dbReference type="GO" id="GO:0008893">
    <property type="term" value="F:guanosine-3',5'-bis(diphosphate) 3'-diphosphatase activity"/>
    <property type="evidence" value="ECO:0007669"/>
    <property type="project" value="TreeGrafter"/>
</dbReference>
<dbReference type="PANTHER" id="PTHR46246">
    <property type="entry name" value="GUANOSINE-3',5'-BIS(DIPHOSPHATE) 3'-PYROPHOSPHOHYDROLASE MESH1"/>
    <property type="match status" value="1"/>
</dbReference>
<dbReference type="Proteomes" id="UP000034215">
    <property type="component" value="Unassembled WGS sequence"/>
</dbReference>
<evidence type="ECO:0000313" key="2">
    <source>
        <dbReference type="EMBL" id="KKR42541.1"/>
    </source>
</evidence>
<name>A0A0G0QYM1_9BACT</name>
<keyword evidence="2" id="KW-0378">Hydrolase</keyword>
<organism evidence="2 3">
    <name type="scientific">Candidatus Woesebacteria bacterium GW2011_GWB1_40_12</name>
    <dbReference type="NCBI Taxonomy" id="1618576"/>
    <lineage>
        <taxon>Bacteria</taxon>
        <taxon>Candidatus Woeseibacteriota</taxon>
    </lineage>
</organism>
<evidence type="ECO:0000259" key="1">
    <source>
        <dbReference type="SMART" id="SM00471"/>
    </source>
</evidence>
<dbReference type="Pfam" id="PF13328">
    <property type="entry name" value="HD_4"/>
    <property type="match status" value="1"/>
</dbReference>
<dbReference type="Gene3D" id="1.10.3210.10">
    <property type="entry name" value="Hypothetical protein af1432"/>
    <property type="match status" value="1"/>
</dbReference>
<dbReference type="InterPro" id="IPR003607">
    <property type="entry name" value="HD/PDEase_dom"/>
</dbReference>